<feature type="region of interest" description="Disordered" evidence="1">
    <location>
        <begin position="168"/>
        <end position="207"/>
    </location>
</feature>
<protein>
    <submittedName>
        <fullName evidence="2">HET domain protein</fullName>
    </submittedName>
</protein>
<reference evidence="2 3" key="1">
    <citation type="journal article" date="2005" name="Nature">
        <title>Genomic sequence of the pathogenic and allergenic filamentous fungus Aspergillus fumigatus.</title>
        <authorList>
            <person name="Nierman W.C."/>
            <person name="Pain A."/>
            <person name="Anderson M.J."/>
            <person name="Wortman J.R."/>
            <person name="Kim H.S."/>
            <person name="Arroyo J."/>
            <person name="Berriman M."/>
            <person name="Abe K."/>
            <person name="Archer D.B."/>
            <person name="Bermejo C."/>
            <person name="Bennett J."/>
            <person name="Bowyer P."/>
            <person name="Chen D."/>
            <person name="Collins M."/>
            <person name="Coulsen R."/>
            <person name="Davies R."/>
            <person name="Dyer P.S."/>
            <person name="Farman M."/>
            <person name="Fedorova N."/>
            <person name="Fedorova N."/>
            <person name="Feldblyum T.V."/>
            <person name="Fischer R."/>
            <person name="Fosker N."/>
            <person name="Fraser A."/>
            <person name="Garcia J.L."/>
            <person name="Garcia M.J."/>
            <person name="Goble A."/>
            <person name="Goldman G.H."/>
            <person name="Gomi K."/>
            <person name="Griffith-Jones S."/>
            <person name="Gwilliam R."/>
            <person name="Haas B."/>
            <person name="Haas H."/>
            <person name="Harris D."/>
            <person name="Horiuchi H."/>
            <person name="Huang J."/>
            <person name="Humphray S."/>
            <person name="Jimenez J."/>
            <person name="Keller N."/>
            <person name="Khouri H."/>
            <person name="Kitamoto K."/>
            <person name="Kobayashi T."/>
            <person name="Konzack S."/>
            <person name="Kulkarni R."/>
            <person name="Kumagai T."/>
            <person name="Lafon A."/>
            <person name="Latge J.P."/>
            <person name="Li W."/>
            <person name="Lord A."/>
            <person name="Lu C."/>
            <person name="Majoros W.H."/>
            <person name="May G.S."/>
            <person name="Miller B.L."/>
            <person name="Mohamoud Y."/>
            <person name="Molina M."/>
            <person name="Monod M."/>
            <person name="Mouyna I."/>
            <person name="Mulligan S."/>
            <person name="Murphy L."/>
            <person name="O'Neil S."/>
            <person name="Paulsen I."/>
            <person name="Penalva M.A."/>
            <person name="Pertea M."/>
            <person name="Price C."/>
            <person name="Pritchard B.L."/>
            <person name="Quail M.A."/>
            <person name="Rabbinowitsch E."/>
            <person name="Rawlins N."/>
            <person name="Rajandream M.A."/>
            <person name="Reichard U."/>
            <person name="Renauld H."/>
            <person name="Robson G.D."/>
            <person name="Rodriguez de Cordoba S."/>
            <person name="Rodriguez-Pena J.M."/>
            <person name="Ronning C.M."/>
            <person name="Rutter S."/>
            <person name="Salzberg S.L."/>
            <person name="Sanchez M."/>
            <person name="Sanchez-Ferrero J.C."/>
            <person name="Saunders D."/>
            <person name="Seeger K."/>
            <person name="Squares R."/>
            <person name="Squares S."/>
            <person name="Takeuchi M."/>
            <person name="Tekaia F."/>
            <person name="Turner G."/>
            <person name="Vazquez de Aldana C.R."/>
            <person name="Weidman J."/>
            <person name="White O."/>
            <person name="Woodward J."/>
            <person name="Yu J.H."/>
            <person name="Fraser C."/>
            <person name="Galagan J.E."/>
            <person name="Asai K."/>
            <person name="Machida M."/>
            <person name="Hall N."/>
            <person name="Barrell B."/>
            <person name="Denning D.W."/>
        </authorList>
    </citation>
    <scope>NUCLEOTIDE SEQUENCE [LARGE SCALE GENOMIC DNA]</scope>
    <source>
        <strain evidence="2 3">Af293</strain>
    </source>
</reference>
<dbReference type="OrthoDB" id="2426273at2759"/>
<comment type="caution">
    <text evidence="2">The sequence shown here is derived from an EMBL/GenBank/DDBJ whole genome shotgun (WGS) entry which is preliminary data.</text>
</comment>
<dbReference type="PANTHER" id="PTHR39596:SF4">
    <property type="entry name" value="HET DOMAIN PROTEIN (AFU_ORTHOLOGUE AFUA_3G03140)-RELATED"/>
    <property type="match status" value="1"/>
</dbReference>
<sequence length="871" mass="98288">MFILTRCPRPKALTTSRITSAGKERRKKTMTVPAVQSLSRAQVAAVLDLNTYDPADNGDKPGWLLPIEMRFRRFSETGEAPNVSLLNSAETKARLEQWCRDGIAFLDPKNQDLGSHVEKLDDLLSPIMVCSLLIQKQKWSRDEIIDRACALLARLPSYPPELPFEYAGKDGQSHAESPWPEEYFLTSDSPSSSSTATTTTTTTGTGRLRDGYEWSSLRVLSRPSTNVVRIALFLVMQRSVPVGFLGDYLDTITTLLDTATELFQGSTSEAEARARFVLQAFLWATWHQTMLIQLWYDAKIQMRTGVSFDRHSYPVAMPGRETVERLRPNYMCKWAFELLRSDLSSVTQDFRRLFEIYNVHFGDREPRCNLNPAAAGQVSSSSRSRVCDGKAPGNCQRFESEGVQIQSAHDFECPGSACSLLTWDEQSYKSIKGARAVSLEETDERHIRYCPVSTETMAVSHVWSHGQGGRPETGFNICLHRRYTRLARALGCTSYWMDTPCIPTDQELRYEAMGQINSNFLNSKVTLLVDRDLMEINIHPLTLEAKEAIVATLAVCDWNVRAWTLLEGMRGRWNLHVLCKDNHVISLVDVLNDVLAYSNLTLVSPCLALQHYNPTGRRPVEGEIPPVKIEQATCLLNHRHATKDRDVTMIWSLVCGSQLVKASVDFWKSKMGSPLATGFLVSSSPRLQDQHGFSWAPSRPNLLPPTAGTSSAAGQYPAYDGELSVAGMITEQGFKAEWLMCLIGRSRALPTWLHLRFYTQDESQIRSYYHVYNKGGNSRMDMKSLYKLRSVIAPVFKKYRWVALLLPAVRDRGTNGATSPPRPFQYQGEAKGPLLVIAGSHDEVGWEWQFVHEWDTNFRLPEFVLREVLMV</sequence>
<evidence type="ECO:0000256" key="1">
    <source>
        <dbReference type="SAM" id="MobiDB-lite"/>
    </source>
</evidence>
<dbReference type="eggNOG" id="ENOG502SK6F">
    <property type="taxonomic scope" value="Eukaryota"/>
</dbReference>
<organism evidence="2 3">
    <name type="scientific">Aspergillus fumigatus (strain ATCC MYA-4609 / CBS 101355 / FGSC A1100 / Af293)</name>
    <name type="common">Neosartorya fumigata</name>
    <dbReference type="NCBI Taxonomy" id="330879"/>
    <lineage>
        <taxon>Eukaryota</taxon>
        <taxon>Fungi</taxon>
        <taxon>Dikarya</taxon>
        <taxon>Ascomycota</taxon>
        <taxon>Pezizomycotina</taxon>
        <taxon>Eurotiomycetes</taxon>
        <taxon>Eurotiomycetidae</taxon>
        <taxon>Eurotiales</taxon>
        <taxon>Aspergillaceae</taxon>
        <taxon>Aspergillus</taxon>
        <taxon>Aspergillus subgen. Fumigati</taxon>
    </lineage>
</organism>
<dbReference type="EMBL" id="AAHF01000010">
    <property type="protein sequence ID" value="EAL86595.1"/>
    <property type="molecule type" value="Genomic_DNA"/>
</dbReference>
<evidence type="ECO:0000313" key="3">
    <source>
        <dbReference type="Proteomes" id="UP000002530"/>
    </source>
</evidence>
<gene>
    <name evidence="2" type="ORF">AFUA_3G03140</name>
</gene>
<dbReference type="AlphaFoldDB" id="Q4WF82"/>
<proteinExistence type="predicted"/>
<dbReference type="InParanoid" id="Q4WF82"/>
<dbReference type="HOGENOM" id="CLU_015641_1_0_1"/>
<dbReference type="PANTHER" id="PTHR39596">
    <property type="match status" value="1"/>
</dbReference>
<dbReference type="VEuPathDB" id="FungiDB:Afu3g03140"/>
<accession>Q4WF82</accession>
<dbReference type="RefSeq" id="XP_748633.1">
    <property type="nucleotide sequence ID" value="XM_743540.1"/>
</dbReference>
<evidence type="ECO:0000313" key="2">
    <source>
        <dbReference type="EMBL" id="EAL86595.1"/>
    </source>
</evidence>
<dbReference type="OMA" id="GQINDNF"/>
<name>Q4WF82_ASPFU</name>
<dbReference type="Proteomes" id="UP000002530">
    <property type="component" value="Unassembled WGS sequence"/>
</dbReference>
<dbReference type="KEGG" id="afm:AFUA_3G03140"/>
<dbReference type="GeneID" id="3505943"/>
<keyword evidence="3" id="KW-1185">Reference proteome</keyword>
<feature type="compositionally biased region" description="Low complexity" evidence="1">
    <location>
        <begin position="186"/>
        <end position="205"/>
    </location>
</feature>